<organism evidence="3 4">
    <name type="scientific">Pestalotiopsis fici (strain W106-1 / CGMCC3.15140)</name>
    <dbReference type="NCBI Taxonomy" id="1229662"/>
    <lineage>
        <taxon>Eukaryota</taxon>
        <taxon>Fungi</taxon>
        <taxon>Dikarya</taxon>
        <taxon>Ascomycota</taxon>
        <taxon>Pezizomycotina</taxon>
        <taxon>Sordariomycetes</taxon>
        <taxon>Xylariomycetidae</taxon>
        <taxon>Amphisphaeriales</taxon>
        <taxon>Sporocadaceae</taxon>
        <taxon>Pestalotiopsis</taxon>
    </lineage>
</organism>
<dbReference type="OMA" id="EMEHINN"/>
<dbReference type="RefSeq" id="XP_007838028.1">
    <property type="nucleotide sequence ID" value="XM_007839837.1"/>
</dbReference>
<dbReference type="eggNOG" id="ENOG502RJG3">
    <property type="taxonomic scope" value="Eukaryota"/>
</dbReference>
<feature type="compositionally biased region" description="Low complexity" evidence="2">
    <location>
        <begin position="139"/>
        <end position="153"/>
    </location>
</feature>
<gene>
    <name evidence="3" type="ORF">PFICI_11256</name>
</gene>
<dbReference type="AlphaFoldDB" id="W3WW90"/>
<keyword evidence="4" id="KW-1185">Reference proteome</keyword>
<dbReference type="KEGG" id="pfy:PFICI_11256"/>
<feature type="compositionally biased region" description="Basic and acidic residues" evidence="2">
    <location>
        <begin position="177"/>
        <end position="190"/>
    </location>
</feature>
<evidence type="ECO:0000256" key="1">
    <source>
        <dbReference type="SAM" id="Coils"/>
    </source>
</evidence>
<feature type="region of interest" description="Disordered" evidence="2">
    <location>
        <begin position="1"/>
        <end position="75"/>
    </location>
</feature>
<dbReference type="Proteomes" id="UP000030651">
    <property type="component" value="Unassembled WGS sequence"/>
</dbReference>
<name>W3WW90_PESFW</name>
<sequence length="345" mass="38646">MSGSPTEELEEPQPSSPDYPGRQQPGDSTPTFSSPPASPSLSFHFLGRSPFSPLRHRSSSARLPSPTPPSRSADELLDVAQDSKDVLIQRLNDLAARLSAEDEVQGDSVDSMHAKVDELEHALAHGWANGSHRHRRNQSSLSLSAASGDLSSGTPRSSWLKSRLSEMTLPKPTPEMEPPKEEADIERTTEEDQQSDVDARSQYADQILAQAQMLQRSLESIVANLQARQEEQDHIHDLLITRAERAAQRIIHLEERINELEAERNDGEMEVLNLQIQLKAIEVRCLAYVPKDADPDLLQSIDTWKAEWSALKRKKARKKNDTSADHLPQTPRSFRRQVLRSQTVE</sequence>
<dbReference type="HOGENOM" id="CLU_032746_0_0_1"/>
<protein>
    <submittedName>
        <fullName evidence="3">Uncharacterized protein</fullName>
    </submittedName>
</protein>
<feature type="compositionally biased region" description="Low complexity" evidence="2">
    <location>
        <begin position="28"/>
        <end position="43"/>
    </location>
</feature>
<proteinExistence type="predicted"/>
<keyword evidence="1" id="KW-0175">Coiled coil</keyword>
<feature type="region of interest" description="Disordered" evidence="2">
    <location>
        <begin position="314"/>
        <end position="345"/>
    </location>
</feature>
<reference evidence="4" key="1">
    <citation type="journal article" date="2015" name="BMC Genomics">
        <title>Genomic and transcriptomic analysis of the endophytic fungus Pestalotiopsis fici reveals its lifestyle and high potential for synthesis of natural products.</title>
        <authorList>
            <person name="Wang X."/>
            <person name="Zhang X."/>
            <person name="Liu L."/>
            <person name="Xiang M."/>
            <person name="Wang W."/>
            <person name="Sun X."/>
            <person name="Che Y."/>
            <person name="Guo L."/>
            <person name="Liu G."/>
            <person name="Guo L."/>
            <person name="Wang C."/>
            <person name="Yin W.B."/>
            <person name="Stadler M."/>
            <person name="Zhang X."/>
            <person name="Liu X."/>
        </authorList>
    </citation>
    <scope>NUCLEOTIDE SEQUENCE [LARGE SCALE GENOMIC DNA]</scope>
    <source>
        <strain evidence="4">W106-1 / CGMCC3.15140</strain>
    </source>
</reference>
<evidence type="ECO:0000256" key="2">
    <source>
        <dbReference type="SAM" id="MobiDB-lite"/>
    </source>
</evidence>
<evidence type="ECO:0000313" key="4">
    <source>
        <dbReference type="Proteomes" id="UP000030651"/>
    </source>
</evidence>
<feature type="coiled-coil region" evidence="1">
    <location>
        <begin position="243"/>
        <end position="277"/>
    </location>
</feature>
<accession>W3WW90</accession>
<dbReference type="OrthoDB" id="4448936at2759"/>
<evidence type="ECO:0000313" key="3">
    <source>
        <dbReference type="EMBL" id="ETS77382.1"/>
    </source>
</evidence>
<dbReference type="GeneID" id="19276269"/>
<dbReference type="EMBL" id="KI912116">
    <property type="protein sequence ID" value="ETS77382.1"/>
    <property type="molecule type" value="Genomic_DNA"/>
</dbReference>
<dbReference type="InParanoid" id="W3WW90"/>
<feature type="region of interest" description="Disordered" evidence="2">
    <location>
        <begin position="128"/>
        <end position="199"/>
    </location>
</feature>